<accession>A0A2W4CEB9</accession>
<protein>
    <submittedName>
        <fullName evidence="1">Uncharacterized protein</fullName>
    </submittedName>
</protein>
<comment type="caution">
    <text evidence="1">The sequence shown here is derived from an EMBL/GenBank/DDBJ whole genome shotgun (WGS) entry which is preliminary data.</text>
</comment>
<dbReference type="AlphaFoldDB" id="A0A2W4CEB9"/>
<evidence type="ECO:0000313" key="2">
    <source>
        <dbReference type="Proteomes" id="UP000248925"/>
    </source>
</evidence>
<reference evidence="1 2" key="1">
    <citation type="journal article" date="2018" name="Sci. Rep.">
        <title>Rhizobium tumorigenes sp. nov., a novel plant tumorigenic bacterium isolated from cane gall tumors on thornless blackberry.</title>
        <authorList>
            <person name="Kuzmanovi N."/>
            <person name="Smalla K."/>
            <person name="Gronow S."/>
            <person name="PuBawska J."/>
        </authorList>
    </citation>
    <scope>NUCLEOTIDE SEQUENCE [LARGE SCALE GENOMIC DNA]</scope>
    <source>
        <strain evidence="1 2">CCBAU 85046</strain>
    </source>
</reference>
<dbReference type="EMBL" id="PCDP01000039">
    <property type="protein sequence ID" value="PZM11557.1"/>
    <property type="molecule type" value="Genomic_DNA"/>
</dbReference>
<name>A0A2W4CEB9_9HYPH</name>
<proteinExistence type="predicted"/>
<dbReference type="Proteomes" id="UP000248925">
    <property type="component" value="Unassembled WGS sequence"/>
</dbReference>
<organism evidence="1 2">
    <name type="scientific">Rhizobium tubonense</name>
    <dbReference type="NCBI Taxonomy" id="484088"/>
    <lineage>
        <taxon>Bacteria</taxon>
        <taxon>Pseudomonadati</taxon>
        <taxon>Pseudomonadota</taxon>
        <taxon>Alphaproteobacteria</taxon>
        <taxon>Hyphomicrobiales</taxon>
        <taxon>Rhizobiaceae</taxon>
        <taxon>Rhizobium/Agrobacterium group</taxon>
        <taxon>Rhizobium</taxon>
    </lineage>
</organism>
<sequence>MVFLPECPTIISGMTKKASYAFARIGAPKEWNPIWAAADFAARAIPIQASRQARAIVTKLRMN</sequence>
<keyword evidence="2" id="KW-1185">Reference proteome</keyword>
<evidence type="ECO:0000313" key="1">
    <source>
        <dbReference type="EMBL" id="PZM11557.1"/>
    </source>
</evidence>
<gene>
    <name evidence="1" type="ORF">CPY51_20230</name>
</gene>